<proteinExistence type="predicted"/>
<dbReference type="PANTHER" id="PTHR24148">
    <property type="entry name" value="ANKYRIN REPEAT DOMAIN-CONTAINING PROTEIN 39 HOMOLOG-RELATED"/>
    <property type="match status" value="1"/>
</dbReference>
<comment type="caution">
    <text evidence="1">The sequence shown here is derived from an EMBL/GenBank/DDBJ whole genome shotgun (WGS) entry which is preliminary data.</text>
</comment>
<dbReference type="OrthoDB" id="3553147at2759"/>
<dbReference type="InterPro" id="IPR052895">
    <property type="entry name" value="HetReg/Transcr_Mod"/>
</dbReference>
<dbReference type="EMBL" id="JAPEVA010000005">
    <property type="protein sequence ID" value="KAJ4411395.1"/>
    <property type="molecule type" value="Genomic_DNA"/>
</dbReference>
<reference evidence="1" key="1">
    <citation type="submission" date="2022-10" db="EMBL/GenBank/DDBJ databases">
        <title>Tapping the CABI collections for fungal endophytes: first genome assemblies for Collariella, Neodidymelliopsis, Ascochyta clinopodiicola, Didymella pomorum, Didymosphaeria variabile, Neocosmospora piperis and Neocucurbitaria cava.</title>
        <authorList>
            <person name="Hill R."/>
        </authorList>
    </citation>
    <scope>NUCLEOTIDE SEQUENCE</scope>
    <source>
        <strain evidence="1">IMI 355091</strain>
    </source>
</reference>
<name>A0A9W9DB12_9PLEO</name>
<dbReference type="Proteomes" id="UP001140510">
    <property type="component" value="Unassembled WGS sequence"/>
</dbReference>
<organism evidence="1 2">
    <name type="scientific">Didymella pomorum</name>
    <dbReference type="NCBI Taxonomy" id="749634"/>
    <lineage>
        <taxon>Eukaryota</taxon>
        <taxon>Fungi</taxon>
        <taxon>Dikarya</taxon>
        <taxon>Ascomycota</taxon>
        <taxon>Pezizomycotina</taxon>
        <taxon>Dothideomycetes</taxon>
        <taxon>Pleosporomycetidae</taxon>
        <taxon>Pleosporales</taxon>
        <taxon>Pleosporineae</taxon>
        <taxon>Didymellaceae</taxon>
        <taxon>Didymella</taxon>
    </lineage>
</organism>
<evidence type="ECO:0000313" key="2">
    <source>
        <dbReference type="Proteomes" id="UP001140510"/>
    </source>
</evidence>
<keyword evidence="2" id="KW-1185">Reference proteome</keyword>
<dbReference type="AlphaFoldDB" id="A0A9W9DB12"/>
<gene>
    <name evidence="1" type="ORF">N0V91_001179</name>
</gene>
<sequence length="345" mass="39505">MSTSRYKYAPLDPMKKEIRLLHANKNLDWKLCAYSLHGMFLNEKPEYIALTYCWVQFMRKIQNTAAEVIIWLGQSTRATDAFLYGVNELSKELLATGFWDLTLQKQNGLLALMSTRIEGMDTDAARDSTRRSMKSHLASARQDQHPFERVSIKLSGRPWFRIIDLRMKCLVSWVRGLGPGPGHNLRHYLDQTNVRNFPYERKIKAAHDIDLVYTLLGVATDPAAEVIVPDYDLSCEEAYVMTARINTVNMLSHSLVLQGILVDTIYEIEFVFSLAVDQQPKADFWQSLRPFFCTISLPESDMYTSKQKAEAEWRIPIGDGHIDSLTSEIVRASSVNDSHMRVGYK</sequence>
<protein>
    <submittedName>
        <fullName evidence="1">Uncharacterized protein</fullName>
    </submittedName>
</protein>
<dbReference type="PANTHER" id="PTHR24148:SF73">
    <property type="entry name" value="HET DOMAIN PROTEIN (AFU_ORTHOLOGUE AFUA_8G01020)"/>
    <property type="match status" value="1"/>
</dbReference>
<evidence type="ECO:0000313" key="1">
    <source>
        <dbReference type="EMBL" id="KAJ4411395.1"/>
    </source>
</evidence>
<accession>A0A9W9DB12</accession>